<evidence type="ECO:0000313" key="6">
    <source>
        <dbReference type="Proteomes" id="UP000773462"/>
    </source>
</evidence>
<dbReference type="SMART" id="SM00354">
    <property type="entry name" value="HTH_LACI"/>
    <property type="match status" value="1"/>
</dbReference>
<evidence type="ECO:0000313" key="5">
    <source>
        <dbReference type="EMBL" id="MBP2115019.1"/>
    </source>
</evidence>
<dbReference type="PANTHER" id="PTHR30146:SF109">
    <property type="entry name" value="HTH-TYPE TRANSCRIPTIONAL REGULATOR GALS"/>
    <property type="match status" value="1"/>
</dbReference>
<evidence type="ECO:0000256" key="1">
    <source>
        <dbReference type="ARBA" id="ARBA00023015"/>
    </source>
</evidence>
<comment type="caution">
    <text evidence="5">The sequence shown here is derived from an EMBL/GenBank/DDBJ whole genome shotgun (WGS) entry which is preliminary data.</text>
</comment>
<name>A0ABS4NYA6_9BACL</name>
<dbReference type="SUPFAM" id="SSF47413">
    <property type="entry name" value="lambda repressor-like DNA-binding domains"/>
    <property type="match status" value="1"/>
</dbReference>
<keyword evidence="2" id="KW-0238">DNA-binding</keyword>
<dbReference type="Pfam" id="PF00356">
    <property type="entry name" value="LacI"/>
    <property type="match status" value="1"/>
</dbReference>
<dbReference type="Gene3D" id="3.40.50.2300">
    <property type="match status" value="2"/>
</dbReference>
<organism evidence="5 6">
    <name type="scientific">Paenibacillus silagei</name>
    <dbReference type="NCBI Taxonomy" id="1670801"/>
    <lineage>
        <taxon>Bacteria</taxon>
        <taxon>Bacillati</taxon>
        <taxon>Bacillota</taxon>
        <taxon>Bacilli</taxon>
        <taxon>Bacillales</taxon>
        <taxon>Paenibacillaceae</taxon>
        <taxon>Paenibacillus</taxon>
    </lineage>
</organism>
<dbReference type="InterPro" id="IPR046335">
    <property type="entry name" value="LacI/GalR-like_sensor"/>
</dbReference>
<dbReference type="Gene3D" id="1.10.260.40">
    <property type="entry name" value="lambda repressor-like DNA-binding domains"/>
    <property type="match status" value="1"/>
</dbReference>
<keyword evidence="6" id="KW-1185">Reference proteome</keyword>
<reference evidence="5 6" key="1">
    <citation type="submission" date="2021-03" db="EMBL/GenBank/DDBJ databases">
        <title>Genomic Encyclopedia of Type Strains, Phase IV (KMG-IV): sequencing the most valuable type-strain genomes for metagenomic binning, comparative biology and taxonomic classification.</title>
        <authorList>
            <person name="Goeker M."/>
        </authorList>
    </citation>
    <scope>NUCLEOTIDE SEQUENCE [LARGE SCALE GENOMIC DNA]</scope>
    <source>
        <strain evidence="5 6">DSM 101953</strain>
    </source>
</reference>
<evidence type="ECO:0000259" key="4">
    <source>
        <dbReference type="PROSITE" id="PS50932"/>
    </source>
</evidence>
<keyword evidence="1" id="KW-0805">Transcription regulation</keyword>
<dbReference type="InterPro" id="IPR000843">
    <property type="entry name" value="HTH_LacI"/>
</dbReference>
<dbReference type="EMBL" id="JAGGLV010000022">
    <property type="protein sequence ID" value="MBP2115019.1"/>
    <property type="molecule type" value="Genomic_DNA"/>
</dbReference>
<evidence type="ECO:0000256" key="3">
    <source>
        <dbReference type="ARBA" id="ARBA00023163"/>
    </source>
</evidence>
<feature type="domain" description="HTH lacI-type" evidence="4">
    <location>
        <begin position="4"/>
        <end position="58"/>
    </location>
</feature>
<evidence type="ECO:0000256" key="2">
    <source>
        <dbReference type="ARBA" id="ARBA00023125"/>
    </source>
</evidence>
<dbReference type="RefSeq" id="WP_209877867.1">
    <property type="nucleotide sequence ID" value="NZ_JAGGLV010000022.1"/>
</dbReference>
<accession>A0ABS4NYA6</accession>
<dbReference type="PRINTS" id="PR00036">
    <property type="entry name" value="HTHLACI"/>
</dbReference>
<dbReference type="Pfam" id="PF13377">
    <property type="entry name" value="Peripla_BP_3"/>
    <property type="match status" value="1"/>
</dbReference>
<dbReference type="InterPro" id="IPR010982">
    <property type="entry name" value="Lambda_DNA-bd_dom_sf"/>
</dbReference>
<dbReference type="CDD" id="cd01392">
    <property type="entry name" value="HTH_LacI"/>
    <property type="match status" value="1"/>
</dbReference>
<keyword evidence="3" id="KW-0804">Transcription</keyword>
<sequence length="345" mass="38558">MKTITIYDIAKEAQVSVATVSRVLNNTAPVKESTREIIMAVIEKHQFQPNALARSLLKKETGTIAMILPDITNPFFPEVFWGAENVAREKHYTFFLCDTAGEHSRESEYLSILREKRVDGIIFLGGRINLNQCPPALSQEVVELSKHVPIVLVNGNLPRSGLHRIYTDEEEGAALATQHLLDLGHRRIGFLGGMEETSTTQVKLKSVRMKLKERGLTLRKDWVMFHDFSIEGGRTLMDRMLEQEDRPTAVLCVNDFTAIGALKSATQHGLKIPEDLSIVGFDDSPLSRAVIPELTTVSQNTNQLGELSVEMLHELISGRNPKKRTVLQPKLVVRDSTGRPKNTAE</sequence>
<dbReference type="PROSITE" id="PS00356">
    <property type="entry name" value="HTH_LACI_1"/>
    <property type="match status" value="1"/>
</dbReference>
<dbReference type="Proteomes" id="UP000773462">
    <property type="component" value="Unassembled WGS sequence"/>
</dbReference>
<gene>
    <name evidence="5" type="ORF">J2Z70_005204</name>
</gene>
<dbReference type="SUPFAM" id="SSF53822">
    <property type="entry name" value="Periplasmic binding protein-like I"/>
    <property type="match status" value="1"/>
</dbReference>
<dbReference type="InterPro" id="IPR028082">
    <property type="entry name" value="Peripla_BP_I"/>
</dbReference>
<dbReference type="CDD" id="cd06267">
    <property type="entry name" value="PBP1_LacI_sugar_binding-like"/>
    <property type="match status" value="1"/>
</dbReference>
<proteinExistence type="predicted"/>
<protein>
    <submittedName>
        <fullName evidence="5">LacI family transcriptional regulator/LacI family purine nucleotide synthesis repressor</fullName>
    </submittedName>
</protein>
<dbReference type="PROSITE" id="PS50932">
    <property type="entry name" value="HTH_LACI_2"/>
    <property type="match status" value="1"/>
</dbReference>
<dbReference type="PANTHER" id="PTHR30146">
    <property type="entry name" value="LACI-RELATED TRANSCRIPTIONAL REPRESSOR"/>
    <property type="match status" value="1"/>
</dbReference>